<dbReference type="Proteomes" id="UP001160882">
    <property type="component" value="Unassembled WGS sequence"/>
</dbReference>
<organism evidence="1 2">
    <name type="scientific">Pseudomonas mosselii</name>
    <dbReference type="NCBI Taxonomy" id="78327"/>
    <lineage>
        <taxon>Bacteria</taxon>
        <taxon>Pseudomonadati</taxon>
        <taxon>Pseudomonadota</taxon>
        <taxon>Gammaproteobacteria</taxon>
        <taxon>Pseudomonadales</taxon>
        <taxon>Pseudomonadaceae</taxon>
        <taxon>Pseudomonas</taxon>
    </lineage>
</organism>
<accession>A0AA42RRS9</accession>
<sequence>MSALAERRYVLSPSCRIQTSAAGVLINTSEEEVLIETQYPRQVSVLLATLQKSGCPAEILLQQGIAQTDMFDPALLTLLESDLLLDVERSCRANTHQEVNDALLAEARFWTKPIFAQPFWDKLRSGQSSPSQVVGWGVEFYHFVDAANDYMPLGLAHTRELRQLRAPIARHYIEEMNHGRIFLEGLARCGIPHESVLAAPPLPHTRALINQLIEYAYEGELAYTCSFAVMQPGLTQSSSAVLEAFYGQLKAYYPYASGMFDAFHRHASLDVELGHEQTVFTRLCLDGPLLAPAQIRRASTVIRNLAESFMLFFEGIDTCYAATERFSPRRALQLEGLI</sequence>
<dbReference type="RefSeq" id="WP_280080077.1">
    <property type="nucleotide sequence ID" value="NZ_JAOCGG010000001.1"/>
</dbReference>
<reference evidence="1" key="1">
    <citation type="submission" date="2022-09" db="EMBL/GenBank/DDBJ databases">
        <title>Intensive care unit water sources are persistently colonized with multi-drug resistant bacteria and are the site of extensive horizontal gene transfer of antibiotic resistance genes.</title>
        <authorList>
            <person name="Diorio-Toth L."/>
        </authorList>
    </citation>
    <scope>NUCLEOTIDE SEQUENCE</scope>
    <source>
        <strain evidence="1">GD03782</strain>
    </source>
</reference>
<evidence type="ECO:0000313" key="2">
    <source>
        <dbReference type="Proteomes" id="UP001160882"/>
    </source>
</evidence>
<comment type="caution">
    <text evidence="1">The sequence shown here is derived from an EMBL/GenBank/DDBJ whole genome shotgun (WGS) entry which is preliminary data.</text>
</comment>
<evidence type="ECO:0000313" key="1">
    <source>
        <dbReference type="EMBL" id="MDH1628869.1"/>
    </source>
</evidence>
<dbReference type="EMBL" id="JAOCGG010000001">
    <property type="protein sequence ID" value="MDH1628869.1"/>
    <property type="molecule type" value="Genomic_DNA"/>
</dbReference>
<protein>
    <submittedName>
        <fullName evidence="1">Iron-containing redox enzyme family protein</fullName>
    </submittedName>
</protein>
<dbReference type="Gene3D" id="1.20.910.10">
    <property type="entry name" value="Heme oxygenase-like"/>
    <property type="match status" value="1"/>
</dbReference>
<dbReference type="AlphaFoldDB" id="A0AA42RRS9"/>
<dbReference type="InterPro" id="IPR016084">
    <property type="entry name" value="Haem_Oase-like_multi-hlx"/>
</dbReference>
<dbReference type="SUPFAM" id="SSF48613">
    <property type="entry name" value="Heme oxygenase-like"/>
    <property type="match status" value="1"/>
</dbReference>
<proteinExistence type="predicted"/>
<name>A0AA42RRS9_9PSED</name>
<dbReference type="Pfam" id="PF14518">
    <property type="entry name" value="Haem_oxygenas_2"/>
    <property type="match status" value="1"/>
</dbReference>
<gene>
    <name evidence="1" type="ORF">N5I14_01245</name>
</gene>